<dbReference type="EMBL" id="BMMT01000001">
    <property type="protein sequence ID" value="GGI72409.1"/>
    <property type="molecule type" value="Genomic_DNA"/>
</dbReference>
<dbReference type="AlphaFoldDB" id="A0A917N6Z0"/>
<reference evidence="2" key="5">
    <citation type="submission" date="2023-12" db="EMBL/GenBank/DDBJ databases">
        <authorList>
            <person name="Sun Q."/>
            <person name="Inoue M."/>
        </authorList>
    </citation>
    <scope>NUCLEOTIDE SEQUENCE</scope>
    <source>
        <strain evidence="2">JCM 10664</strain>
    </source>
</reference>
<evidence type="ECO:0000256" key="1">
    <source>
        <dbReference type="SAM" id="Phobius"/>
    </source>
</evidence>
<evidence type="ECO:0000313" key="3">
    <source>
        <dbReference type="EMBL" id="GGI72409.1"/>
    </source>
</evidence>
<proteinExistence type="predicted"/>
<dbReference type="InterPro" id="IPR022062">
    <property type="entry name" value="DUF3618"/>
</dbReference>
<protein>
    <submittedName>
        <fullName evidence="2">DUF3618 domain-containing protein</fullName>
    </submittedName>
</protein>
<dbReference type="Proteomes" id="UP000597989">
    <property type="component" value="Unassembled WGS sequence"/>
</dbReference>
<evidence type="ECO:0000313" key="2">
    <source>
        <dbReference type="EMBL" id="GAA0539507.1"/>
    </source>
</evidence>
<reference evidence="3" key="4">
    <citation type="submission" date="2020-09" db="EMBL/GenBank/DDBJ databases">
        <authorList>
            <person name="Sun Q."/>
            <person name="Zhou Y."/>
        </authorList>
    </citation>
    <scope>NUCLEOTIDE SEQUENCE</scope>
    <source>
        <strain evidence="3">CGMCC 4.7206</strain>
    </source>
</reference>
<dbReference type="Pfam" id="PF12277">
    <property type="entry name" value="DUF3618"/>
    <property type="match status" value="1"/>
</dbReference>
<dbReference type="EMBL" id="BAAAHC010000024">
    <property type="protein sequence ID" value="GAA0539507.1"/>
    <property type="molecule type" value="Genomic_DNA"/>
</dbReference>
<reference evidence="5" key="3">
    <citation type="journal article" date="2019" name="Int. J. Syst. Evol. Microbiol.">
        <title>The Global Catalogue of Microorganisms (GCM) 10K type strain sequencing project: providing services to taxonomists for standard genome sequencing and annotation.</title>
        <authorList>
            <consortium name="The Broad Institute Genomics Platform"/>
            <consortium name="The Broad Institute Genome Sequencing Center for Infectious Disease"/>
            <person name="Wu L."/>
            <person name="Ma J."/>
        </authorList>
    </citation>
    <scope>NUCLEOTIDE SEQUENCE [LARGE SCALE GENOMIC DNA]</scope>
    <source>
        <strain evidence="5">JCM 10664</strain>
    </source>
</reference>
<reference evidence="3 4" key="2">
    <citation type="journal article" date="2014" name="Int. J. Syst. Evol. Microbiol.">
        <title>Complete genome sequence of Corynebacterium casei LMG S-19264T (=DSM 44701T), isolated from a smear-ripened cheese.</title>
        <authorList>
            <consortium name="US DOE Joint Genome Institute (JGI-PGF)"/>
            <person name="Walter F."/>
            <person name="Albersmeier A."/>
            <person name="Kalinowski J."/>
            <person name="Ruckert C."/>
        </authorList>
    </citation>
    <scope>NUCLEOTIDE SEQUENCE [LARGE SCALE GENOMIC DNA]</scope>
    <source>
        <strain evidence="3 4">CGMCC 4.7206</strain>
    </source>
</reference>
<keyword evidence="1" id="KW-0472">Membrane</keyword>
<dbReference type="RefSeq" id="WP_188985187.1">
    <property type="nucleotide sequence ID" value="NZ_BAAAHC010000024.1"/>
</dbReference>
<accession>A0A917N6Z0</accession>
<sequence length="73" mass="8263">MARDPDAIERDIEQAREALAATLDRLSEKAHPKRFVEYGKSSVRDKLEDPRVRYALIGVGALVAIVVVRNLFR</sequence>
<organism evidence="3 4">
    <name type="scientific">Saccharopolyspora thermophila</name>
    <dbReference type="NCBI Taxonomy" id="89367"/>
    <lineage>
        <taxon>Bacteria</taxon>
        <taxon>Bacillati</taxon>
        <taxon>Actinomycetota</taxon>
        <taxon>Actinomycetes</taxon>
        <taxon>Pseudonocardiales</taxon>
        <taxon>Pseudonocardiaceae</taxon>
        <taxon>Saccharopolyspora</taxon>
    </lineage>
</organism>
<name>A0A917N6Z0_9PSEU</name>
<dbReference type="Proteomes" id="UP001500220">
    <property type="component" value="Unassembled WGS sequence"/>
</dbReference>
<feature type="transmembrane region" description="Helical" evidence="1">
    <location>
        <begin position="52"/>
        <end position="72"/>
    </location>
</feature>
<keyword evidence="1" id="KW-0812">Transmembrane</keyword>
<evidence type="ECO:0000313" key="5">
    <source>
        <dbReference type="Proteomes" id="UP001500220"/>
    </source>
</evidence>
<reference evidence="2" key="1">
    <citation type="journal article" date="2014" name="Int. J. Syst. Evol. Microbiol.">
        <title>Complete genome of a new Firmicutes species belonging to the dominant human colonic microbiota ('Ruminococcus bicirculans') reveals two chromosomes and a selective capacity to utilize plant glucans.</title>
        <authorList>
            <consortium name="NISC Comparative Sequencing Program"/>
            <person name="Wegmann U."/>
            <person name="Louis P."/>
            <person name="Goesmann A."/>
            <person name="Henrissat B."/>
            <person name="Duncan S.H."/>
            <person name="Flint H.J."/>
        </authorList>
    </citation>
    <scope>NUCLEOTIDE SEQUENCE</scope>
    <source>
        <strain evidence="2">JCM 10664</strain>
    </source>
</reference>
<keyword evidence="1" id="KW-1133">Transmembrane helix</keyword>
<evidence type="ECO:0000313" key="4">
    <source>
        <dbReference type="Proteomes" id="UP000597989"/>
    </source>
</evidence>
<gene>
    <name evidence="2" type="ORF">GCM10009545_47720</name>
    <name evidence="3" type="ORF">GCM10011581_06750</name>
</gene>
<keyword evidence="5" id="KW-1185">Reference proteome</keyword>
<comment type="caution">
    <text evidence="3">The sequence shown here is derived from an EMBL/GenBank/DDBJ whole genome shotgun (WGS) entry which is preliminary data.</text>
</comment>